<keyword evidence="3" id="KW-1185">Reference proteome</keyword>
<accession>A0ABM9EUE0</accession>
<name>A0ABM9EUE0_9BACI</name>
<evidence type="ECO:0008006" key="4">
    <source>
        <dbReference type="Google" id="ProtNLM"/>
    </source>
</evidence>
<feature type="transmembrane region" description="Helical" evidence="1">
    <location>
        <begin position="12"/>
        <end position="31"/>
    </location>
</feature>
<dbReference type="EMBL" id="CALBWS010000025">
    <property type="protein sequence ID" value="CAH2716275.1"/>
    <property type="molecule type" value="Genomic_DNA"/>
</dbReference>
<comment type="caution">
    <text evidence="2">The sequence shown here is derived from an EMBL/GenBank/DDBJ whole genome shotgun (WGS) entry which is preliminary data.</text>
</comment>
<keyword evidence="1" id="KW-1133">Transmembrane helix</keyword>
<keyword evidence="1" id="KW-0812">Transmembrane</keyword>
<proteinExistence type="predicted"/>
<organism evidence="2 3">
    <name type="scientific">Neobacillus rhizosphaerae</name>
    <dbReference type="NCBI Taxonomy" id="2880965"/>
    <lineage>
        <taxon>Bacteria</taxon>
        <taxon>Bacillati</taxon>
        <taxon>Bacillota</taxon>
        <taxon>Bacilli</taxon>
        <taxon>Bacillales</taxon>
        <taxon>Bacillaceae</taxon>
        <taxon>Neobacillus</taxon>
    </lineage>
</organism>
<evidence type="ECO:0000313" key="2">
    <source>
        <dbReference type="EMBL" id="CAH2716275.1"/>
    </source>
</evidence>
<dbReference type="Proteomes" id="UP000838308">
    <property type="component" value="Unassembled WGS sequence"/>
</dbReference>
<evidence type="ECO:0000256" key="1">
    <source>
        <dbReference type="SAM" id="Phobius"/>
    </source>
</evidence>
<sequence length="383" mass="41192">MPSIKNEQGYALVTVLLIIVVFMVVFLSFMGQGFTSVKQNQVVEKKSLSIDTAEMGITYYQVAIQNLFESKQTDVNDKVKAIMTTTPSANFKRQAAITLADEIQKAYPIGSTQPTVPIDDTNASFTISNLISVPDPDTNSSKVNITFDIVGKEDGKSTGSKLSTKMIINLDSIINLAGSGSSNGYTMPTYNEIPKPKAGCSILACDEVYIDGNGSFGGNNLFKKSKQTIYTTGSFTQVGTGNENNKSNISIHAEGPITIGNNMNKALNFKVETKDNAYFGGHLEIYGTSKIMIGGNATVDNSLSIGTSSKMCVRGDLTARSISVSSSNPPGKLIVYGKVNGSTTSPYRVTDTIFKSECGTYVPPDFQINWGDNIDTMISNVDY</sequence>
<protein>
    <recommendedName>
        <fullName evidence="4">Type 4 fimbrial biogenesis protein PilX N-terminal domain-containing protein</fullName>
    </recommendedName>
</protein>
<evidence type="ECO:0000313" key="3">
    <source>
        <dbReference type="Proteomes" id="UP000838308"/>
    </source>
</evidence>
<gene>
    <name evidence="2" type="ORF">BACCIP111895_03459</name>
</gene>
<keyword evidence="1" id="KW-0472">Membrane</keyword>
<reference evidence="2" key="1">
    <citation type="submission" date="2022-04" db="EMBL/GenBank/DDBJ databases">
        <authorList>
            <person name="Criscuolo A."/>
        </authorList>
    </citation>
    <scope>NUCLEOTIDE SEQUENCE</scope>
    <source>
        <strain evidence="2">CIP111895</strain>
    </source>
</reference>
<dbReference type="RefSeq" id="WP_248736532.1">
    <property type="nucleotide sequence ID" value="NZ_CALBWS010000025.1"/>
</dbReference>